<evidence type="ECO:0000313" key="6">
    <source>
        <dbReference type="EMBL" id="MFC4718941.1"/>
    </source>
</evidence>
<dbReference type="Gene3D" id="2.40.50.140">
    <property type="entry name" value="Nucleic acid-binding proteins"/>
    <property type="match status" value="2"/>
</dbReference>
<dbReference type="InterPro" id="IPR036388">
    <property type="entry name" value="WH-like_DNA-bd_sf"/>
</dbReference>
<dbReference type="InterPro" id="IPR012340">
    <property type="entry name" value="NA-bd_OB-fold"/>
</dbReference>
<feature type="domain" description="Conserved virulence factor B third S1" evidence="5">
    <location>
        <begin position="139"/>
        <end position="213"/>
    </location>
</feature>
<dbReference type="Pfam" id="PF17783">
    <property type="entry name" value="WHD_CvfB"/>
    <property type="match status" value="1"/>
</dbReference>
<dbReference type="Gene3D" id="2.40.50.330">
    <property type="match status" value="1"/>
</dbReference>
<keyword evidence="7" id="KW-1185">Reference proteome</keyword>
<dbReference type="PANTHER" id="PTHR37296">
    <property type="entry name" value="CONSERVED VIRULENCE FACTOR B"/>
    <property type="match status" value="1"/>
</dbReference>
<evidence type="ECO:0000256" key="1">
    <source>
        <dbReference type="PIRNR" id="PIRNR012524"/>
    </source>
</evidence>
<sequence>MNELIASIFKGMIIDENDQAYFVQKNGITFKLDKTEGTHAVGEMVEGFGYQNQKQEFRMTTNFPQSRKDHYAFGEVTDTRRDLGVFVNIGLPDKDVAVSLDELPIMRELWPKKGDQLMIALKVDEKDRLWGTIADEKYFKALSKPGNEALLNKDISGTAFRLKLAGSYLLTEDHYIAFVHPSERYQEPRLGEKVTGRVIGVRPDGVLNVSLKPRAHEAIGDDAAMILAFLNRAPQNEMAYTDKSTPAEIEQMFGISKGQFKRALGNLMKQRLIEQKDGITRLIKKTND</sequence>
<evidence type="ECO:0000259" key="4">
    <source>
        <dbReference type="Pfam" id="PF21191"/>
    </source>
</evidence>
<evidence type="ECO:0000259" key="2">
    <source>
        <dbReference type="Pfam" id="PF13509"/>
    </source>
</evidence>
<dbReference type="RefSeq" id="WP_204654218.1">
    <property type="nucleotide sequence ID" value="NZ_JAFBFD010000022.1"/>
</dbReference>
<feature type="domain" description="Conserved virulence factor B first S1" evidence="2">
    <location>
        <begin position="12"/>
        <end position="61"/>
    </location>
</feature>
<feature type="domain" description="Conserved virulence factor B second S1" evidence="4">
    <location>
        <begin position="71"/>
        <end position="132"/>
    </location>
</feature>
<dbReference type="InterPro" id="IPR048587">
    <property type="entry name" value="CvfB_S1_3rd"/>
</dbReference>
<dbReference type="Proteomes" id="UP001595969">
    <property type="component" value="Unassembled WGS sequence"/>
</dbReference>
<evidence type="ECO:0000259" key="5">
    <source>
        <dbReference type="Pfam" id="PF21543"/>
    </source>
</evidence>
<proteinExistence type="inferred from homology"/>
<dbReference type="Pfam" id="PF13509">
    <property type="entry name" value="S1_2"/>
    <property type="match status" value="1"/>
</dbReference>
<name>A0ABV9MSF8_9ENTE</name>
<protein>
    <submittedName>
        <fullName evidence="6">S1 RNA-binding domain-containing protein</fullName>
    </submittedName>
</protein>
<gene>
    <name evidence="6" type="ORF">ACFO5I_04260</name>
</gene>
<dbReference type="PANTHER" id="PTHR37296:SF1">
    <property type="entry name" value="CONSERVED VIRULENCE FACTOR B"/>
    <property type="match status" value="1"/>
</dbReference>
<dbReference type="InterPro" id="IPR048588">
    <property type="entry name" value="CvfB_S1_2nd"/>
</dbReference>
<dbReference type="InterPro" id="IPR040764">
    <property type="entry name" value="CvfB_WH"/>
</dbReference>
<dbReference type="InterPro" id="IPR014464">
    <property type="entry name" value="CvfB_fam"/>
</dbReference>
<evidence type="ECO:0000313" key="7">
    <source>
        <dbReference type="Proteomes" id="UP001595969"/>
    </source>
</evidence>
<dbReference type="Pfam" id="PF21543">
    <property type="entry name" value="CvfB_2nd"/>
    <property type="match status" value="1"/>
</dbReference>
<comment type="similarity">
    <text evidence="1">Belongs to the CvfB family.</text>
</comment>
<organism evidence="6 7">
    <name type="scientific">Enterococcus lemanii</name>
    <dbReference type="NCBI Taxonomy" id="1159752"/>
    <lineage>
        <taxon>Bacteria</taxon>
        <taxon>Bacillati</taxon>
        <taxon>Bacillota</taxon>
        <taxon>Bacilli</taxon>
        <taxon>Lactobacillales</taxon>
        <taxon>Enterococcaceae</taxon>
        <taxon>Enterococcus</taxon>
    </lineage>
</organism>
<dbReference type="Gene3D" id="1.10.10.10">
    <property type="entry name" value="Winged helix-like DNA-binding domain superfamily/Winged helix DNA-binding domain"/>
    <property type="match status" value="1"/>
</dbReference>
<comment type="caution">
    <text evidence="6">The sequence shown here is derived from an EMBL/GenBank/DDBJ whole genome shotgun (WGS) entry which is preliminary data.</text>
</comment>
<evidence type="ECO:0000259" key="3">
    <source>
        <dbReference type="Pfam" id="PF17783"/>
    </source>
</evidence>
<accession>A0ABV9MSF8</accession>
<dbReference type="InterPro" id="IPR039566">
    <property type="entry name" value="CvfB_S1_st"/>
</dbReference>
<dbReference type="Pfam" id="PF21191">
    <property type="entry name" value="CvfB_1st"/>
    <property type="match status" value="1"/>
</dbReference>
<dbReference type="PIRSF" id="PIRSF012524">
    <property type="entry name" value="YitL_S1"/>
    <property type="match status" value="1"/>
</dbReference>
<dbReference type="EMBL" id="JBHSGS010000022">
    <property type="protein sequence ID" value="MFC4718941.1"/>
    <property type="molecule type" value="Genomic_DNA"/>
</dbReference>
<reference evidence="7" key="1">
    <citation type="journal article" date="2019" name="Int. J. Syst. Evol. Microbiol.">
        <title>The Global Catalogue of Microorganisms (GCM) 10K type strain sequencing project: providing services to taxonomists for standard genome sequencing and annotation.</title>
        <authorList>
            <consortium name="The Broad Institute Genomics Platform"/>
            <consortium name="The Broad Institute Genome Sequencing Center for Infectious Disease"/>
            <person name="Wu L."/>
            <person name="Ma J."/>
        </authorList>
    </citation>
    <scope>NUCLEOTIDE SEQUENCE [LARGE SCALE GENOMIC DNA]</scope>
    <source>
        <strain evidence="7">CGMCC 1.19032</strain>
    </source>
</reference>
<feature type="domain" description="Conserved virulence factor B-like winged helix" evidence="3">
    <location>
        <begin position="224"/>
        <end position="282"/>
    </location>
</feature>